<evidence type="ECO:0000256" key="5">
    <source>
        <dbReference type="ARBA" id="ARBA00022824"/>
    </source>
</evidence>
<sequence length="472" mass="52875">MPASPQELSLLLDPLVPESIQHNTRTLSNIRSISGLLLGIAAGILGLESLYGFAFYLFSNMLISLLFYFLLAGGTPQRYFAGSAGSRGLNEDGKPGRNQGTGAWREIWFGGGLSTEALSGAVNGEFKTTGVKENSQHNWQRPSKGLMTSPGYLSMEGQKTVYLIGFAWKAGRLPLELESVISHLCPPLREKHRWSGDQGDTFVDDSSRRSNLFHDLVRITLSLNKPPLPRIGSLVFDDQGQITLTNRPLTLRLQSLENEGVATAIGRKTTYTAVEPYVLDLLTCHGQRIYHQPNSIHDQDDDEQQVAALTMMRATLHLHPSNIYVDDDGHVTSLIDLEWACSLSIEFQCPPYWLSGRAVDEIEPGEPLDTFSQMASEYLDSFEQEERQARGPVLYQTSIMRKCWELGSFWYFHAANSPKGLYRLFNEHLQPLFCPDHCSMRLFDQIVAPYWSVGAAAVIQAKMTRRRDTKID</sequence>
<evidence type="ECO:0000256" key="1">
    <source>
        <dbReference type="ARBA" id="ARBA00004477"/>
    </source>
</evidence>
<dbReference type="InterPro" id="IPR008504">
    <property type="entry name" value="Emc6"/>
</dbReference>
<evidence type="ECO:0000256" key="7">
    <source>
        <dbReference type="ARBA" id="ARBA00023136"/>
    </source>
</evidence>
<reference evidence="9 10" key="1">
    <citation type="submission" date="2015-01" db="EMBL/GenBank/DDBJ databases">
        <title>The Genome Sequence of Capronia semiimmersa CBS27337.</title>
        <authorList>
            <consortium name="The Broad Institute Genomics Platform"/>
            <person name="Cuomo C."/>
            <person name="de Hoog S."/>
            <person name="Gorbushina A."/>
            <person name="Stielow B."/>
            <person name="Teixiera M."/>
            <person name="Abouelleil A."/>
            <person name="Chapman S.B."/>
            <person name="Priest M."/>
            <person name="Young S.K."/>
            <person name="Wortman J."/>
            <person name="Nusbaum C."/>
            <person name="Birren B."/>
        </authorList>
    </citation>
    <scope>NUCLEOTIDE SEQUENCE [LARGE SCALE GENOMIC DNA]</scope>
    <source>
        <strain evidence="9 10">CBS 27337</strain>
    </source>
</reference>
<dbReference type="Pfam" id="PF07019">
    <property type="entry name" value="EMC6"/>
    <property type="match status" value="1"/>
</dbReference>
<organism evidence="9 10">
    <name type="scientific">Phialophora macrospora</name>
    <dbReference type="NCBI Taxonomy" id="1851006"/>
    <lineage>
        <taxon>Eukaryota</taxon>
        <taxon>Fungi</taxon>
        <taxon>Dikarya</taxon>
        <taxon>Ascomycota</taxon>
        <taxon>Pezizomycotina</taxon>
        <taxon>Eurotiomycetes</taxon>
        <taxon>Chaetothyriomycetidae</taxon>
        <taxon>Chaetothyriales</taxon>
        <taxon>Herpotrichiellaceae</taxon>
        <taxon>Phialophora</taxon>
    </lineage>
</organism>
<evidence type="ECO:0000313" key="9">
    <source>
        <dbReference type="EMBL" id="KIW62204.1"/>
    </source>
</evidence>
<evidence type="ECO:0000256" key="2">
    <source>
        <dbReference type="ARBA" id="ARBA00009436"/>
    </source>
</evidence>
<accession>A0A0D2FQD1</accession>
<evidence type="ECO:0000313" key="10">
    <source>
        <dbReference type="Proteomes" id="UP000054266"/>
    </source>
</evidence>
<keyword evidence="6 8" id="KW-1133">Transmembrane helix</keyword>
<dbReference type="GO" id="GO:0000045">
    <property type="term" value="P:autophagosome assembly"/>
    <property type="evidence" value="ECO:0007669"/>
    <property type="project" value="TreeGrafter"/>
</dbReference>
<keyword evidence="10" id="KW-1185">Reference proteome</keyword>
<comment type="similarity">
    <text evidence="2">Belongs to the EMC6 family.</text>
</comment>
<protein>
    <recommendedName>
        <fullName evidence="3">ER membrane protein complex subunit 6</fullName>
    </recommendedName>
</protein>
<dbReference type="GO" id="GO:0034975">
    <property type="term" value="P:protein folding in endoplasmic reticulum"/>
    <property type="evidence" value="ECO:0007669"/>
    <property type="project" value="TreeGrafter"/>
</dbReference>
<keyword evidence="5" id="KW-0256">Endoplasmic reticulum</keyword>
<dbReference type="InterPro" id="IPR029008">
    <property type="entry name" value="EMC6-like"/>
</dbReference>
<dbReference type="GO" id="GO:0072546">
    <property type="term" value="C:EMC complex"/>
    <property type="evidence" value="ECO:0007669"/>
    <property type="project" value="InterPro"/>
</dbReference>
<name>A0A0D2FQD1_9EURO</name>
<dbReference type="Proteomes" id="UP000054266">
    <property type="component" value="Unassembled WGS sequence"/>
</dbReference>
<dbReference type="PANTHER" id="PTHR20994:SF0">
    <property type="entry name" value="ER MEMBRANE PROTEIN COMPLEX SUBUNIT 6"/>
    <property type="match status" value="1"/>
</dbReference>
<evidence type="ECO:0000256" key="4">
    <source>
        <dbReference type="ARBA" id="ARBA00022692"/>
    </source>
</evidence>
<keyword evidence="4 8" id="KW-0812">Transmembrane</keyword>
<dbReference type="AlphaFoldDB" id="A0A0D2FQD1"/>
<feature type="transmembrane region" description="Helical" evidence="8">
    <location>
        <begin position="30"/>
        <end position="47"/>
    </location>
</feature>
<evidence type="ECO:0000256" key="8">
    <source>
        <dbReference type="SAM" id="Phobius"/>
    </source>
</evidence>
<proteinExistence type="inferred from homology"/>
<dbReference type="PANTHER" id="PTHR20994">
    <property type="entry name" value="ER MEMBRANE PROTEIN COMPLEX SUBUNIT 6"/>
    <property type="match status" value="1"/>
</dbReference>
<comment type="subcellular location">
    <subcellularLocation>
        <location evidence="1">Endoplasmic reticulum membrane</location>
        <topology evidence="1">Multi-pass membrane protein</topology>
    </subcellularLocation>
</comment>
<gene>
    <name evidence="9" type="ORF">PV04_10401</name>
</gene>
<dbReference type="HOGENOM" id="CLU_578693_0_0_1"/>
<dbReference type="STRING" id="5601.A0A0D2FQD1"/>
<keyword evidence="7 8" id="KW-0472">Membrane</keyword>
<dbReference type="EMBL" id="KN846963">
    <property type="protein sequence ID" value="KIW62204.1"/>
    <property type="molecule type" value="Genomic_DNA"/>
</dbReference>
<evidence type="ECO:0000256" key="6">
    <source>
        <dbReference type="ARBA" id="ARBA00022989"/>
    </source>
</evidence>
<evidence type="ECO:0000256" key="3">
    <source>
        <dbReference type="ARBA" id="ARBA00020827"/>
    </source>
</evidence>